<name>Q5LXD4_RUEPO</name>
<accession>Q5LXD4</accession>
<gene>
    <name evidence="1" type="ordered locus">SPO0356</name>
</gene>
<dbReference type="AlphaFoldDB" id="Q5LXD4"/>
<organism evidence="1 2">
    <name type="scientific">Ruegeria pomeroyi (strain ATCC 700808 / DSM 15171 / DSS-3)</name>
    <name type="common">Silicibacter pomeroyi</name>
    <dbReference type="NCBI Taxonomy" id="246200"/>
    <lineage>
        <taxon>Bacteria</taxon>
        <taxon>Pseudomonadati</taxon>
        <taxon>Pseudomonadota</taxon>
        <taxon>Alphaproteobacteria</taxon>
        <taxon>Rhodobacterales</taxon>
        <taxon>Roseobacteraceae</taxon>
        <taxon>Ruegeria</taxon>
    </lineage>
</organism>
<dbReference type="KEGG" id="sil:SPO0356"/>
<proteinExistence type="predicted"/>
<evidence type="ECO:0000313" key="1">
    <source>
        <dbReference type="EMBL" id="AAV93674.1"/>
    </source>
</evidence>
<dbReference type="EMBL" id="CP000031">
    <property type="protein sequence ID" value="AAV93674.1"/>
    <property type="molecule type" value="Genomic_DNA"/>
</dbReference>
<dbReference type="Proteomes" id="UP000001023">
    <property type="component" value="Chromosome"/>
</dbReference>
<sequence length="252" mass="27428">MGADAEIISAFHLGDFGMRFVLSALLCLATPVAADDADFVRSNLTAILYHEFGHALIDILGLPVFGQEEDAADVASILLIDALYEEAGATDIAIDAAFGFLAEAEAVGDEIAWWDVHGPDLQRYYNLVCLFAGADLESRSDIALELDLPQERLDSCGEEFDIAYDSWGPVLDEISGAGQSMTYVGPKAGLSAEVVSEEVAVFNDLFHLPEPLEFRVEPCGEANAYYDPEAVSITLCTEFEDWLFEQAPLTRM</sequence>
<protein>
    <submittedName>
        <fullName evidence="1">Uncharacterized protein</fullName>
    </submittedName>
</protein>
<dbReference type="InterPro" id="IPR025644">
    <property type="entry name" value="DUF4344"/>
</dbReference>
<dbReference type="HOGENOM" id="CLU_082114_1_0_5"/>
<evidence type="ECO:0000313" key="2">
    <source>
        <dbReference type="Proteomes" id="UP000001023"/>
    </source>
</evidence>
<keyword evidence="2" id="KW-1185">Reference proteome</keyword>
<reference evidence="1 2" key="2">
    <citation type="journal article" date="2014" name="Stand. Genomic Sci.">
        <title>An updated genome annotation for the model marine bacterium Ruegeria pomeroyi DSS-3.</title>
        <authorList>
            <person name="Rivers A.R."/>
            <person name="Smith C.B."/>
            <person name="Moran M.A."/>
        </authorList>
    </citation>
    <scope>GENOME REANNOTATION</scope>
    <source>
        <strain evidence="2">ATCC 700808 / DSM 15171 / DSS-3</strain>
    </source>
</reference>
<dbReference type="STRING" id="246200.SPO0356"/>
<dbReference type="Pfam" id="PF14247">
    <property type="entry name" value="DUF4344"/>
    <property type="match status" value="2"/>
</dbReference>
<dbReference type="eggNOG" id="COG0607">
    <property type="taxonomic scope" value="Bacteria"/>
</dbReference>
<reference evidence="1 2" key="1">
    <citation type="journal article" date="2004" name="Nature">
        <title>Genome sequence of Silicibacter pomeroyi reveals adaptations to the marine environment.</title>
        <authorList>
            <person name="Moran M.A."/>
            <person name="Buchan A."/>
            <person name="Gonzalez J.M."/>
            <person name="Heidelberg J.F."/>
            <person name="Whitman W.B."/>
            <person name="Kiene R.P."/>
            <person name="Henriksen J.R."/>
            <person name="King G.M."/>
            <person name="Belas R."/>
            <person name="Fuqua C."/>
            <person name="Brinkac L."/>
            <person name="Lewis M."/>
            <person name="Johri S."/>
            <person name="Weaver B."/>
            <person name="Pai G."/>
            <person name="Eisen J.A."/>
            <person name="Rahe E."/>
            <person name="Sheldon W.M."/>
            <person name="Ye W."/>
            <person name="Miller T.R."/>
            <person name="Carlton J."/>
            <person name="Rasko D.A."/>
            <person name="Paulsen I.T."/>
            <person name="Ren Q."/>
            <person name="Daugherty S.C."/>
            <person name="Deboy R.T."/>
            <person name="Dodson R.J."/>
            <person name="Durkin A.S."/>
            <person name="Madupu R."/>
            <person name="Nelson W.C."/>
            <person name="Sullivan S.A."/>
            <person name="Rosovitz M.J."/>
            <person name="Haft D.H."/>
            <person name="Selengut J."/>
            <person name="Ward N."/>
        </authorList>
    </citation>
    <scope>NUCLEOTIDE SEQUENCE [LARGE SCALE GENOMIC DNA]</scope>
    <source>
        <strain evidence="2">ATCC 700808 / DSM 15171 / DSS-3</strain>
    </source>
</reference>
<dbReference type="PaxDb" id="246200-SPO0356"/>